<feature type="region of interest" description="Disordered" evidence="1">
    <location>
        <begin position="50"/>
        <end position="71"/>
    </location>
</feature>
<dbReference type="EnsemblMetazoa" id="SCAU010131-RA">
    <property type="protein sequence ID" value="SCAU010131-PA"/>
    <property type="gene ID" value="SCAU010131"/>
</dbReference>
<gene>
    <name evidence="2" type="primary">106095275</name>
</gene>
<keyword evidence="3" id="KW-1185">Reference proteome</keyword>
<dbReference type="AlphaFoldDB" id="A0A1I8PQA9"/>
<dbReference type="OrthoDB" id="10067827at2759"/>
<accession>A0A1I8PQA9</accession>
<proteinExistence type="predicted"/>
<dbReference type="STRING" id="35570.A0A1I8PQA9"/>
<protein>
    <submittedName>
        <fullName evidence="2">Uncharacterized protein</fullName>
    </submittedName>
</protein>
<evidence type="ECO:0000313" key="2">
    <source>
        <dbReference type="EnsemblMetazoa" id="SCAU010131-PA"/>
    </source>
</evidence>
<dbReference type="Proteomes" id="UP000095300">
    <property type="component" value="Unassembled WGS sequence"/>
</dbReference>
<name>A0A1I8PQA9_STOCA</name>
<reference evidence="2" key="1">
    <citation type="submission" date="2020-05" db="UniProtKB">
        <authorList>
            <consortium name="EnsemblMetazoa"/>
        </authorList>
    </citation>
    <scope>IDENTIFICATION</scope>
    <source>
        <strain evidence="2">USDA</strain>
    </source>
</reference>
<dbReference type="VEuPathDB" id="VectorBase:SCAU010131"/>
<feature type="compositionally biased region" description="Pro residues" evidence="1">
    <location>
        <begin position="51"/>
        <end position="66"/>
    </location>
</feature>
<evidence type="ECO:0000256" key="1">
    <source>
        <dbReference type="SAM" id="MobiDB-lite"/>
    </source>
</evidence>
<evidence type="ECO:0000313" key="3">
    <source>
        <dbReference type="Proteomes" id="UP000095300"/>
    </source>
</evidence>
<sequence>MVYDMTQNHLVPPQNIAVGRYYLQDLHNVENQDYAAFDFDKRYQARMACETPPPSQTLPQPPPTPAPRRRTRKNLCRILEGSILIINMF</sequence>
<organism evidence="2 3">
    <name type="scientific">Stomoxys calcitrans</name>
    <name type="common">Stable fly</name>
    <name type="synonym">Conops calcitrans</name>
    <dbReference type="NCBI Taxonomy" id="35570"/>
    <lineage>
        <taxon>Eukaryota</taxon>
        <taxon>Metazoa</taxon>
        <taxon>Ecdysozoa</taxon>
        <taxon>Arthropoda</taxon>
        <taxon>Hexapoda</taxon>
        <taxon>Insecta</taxon>
        <taxon>Pterygota</taxon>
        <taxon>Neoptera</taxon>
        <taxon>Endopterygota</taxon>
        <taxon>Diptera</taxon>
        <taxon>Brachycera</taxon>
        <taxon>Muscomorpha</taxon>
        <taxon>Muscoidea</taxon>
        <taxon>Muscidae</taxon>
        <taxon>Stomoxys</taxon>
    </lineage>
</organism>